<dbReference type="Pfam" id="PF09339">
    <property type="entry name" value="HTH_IclR"/>
    <property type="match status" value="1"/>
</dbReference>
<evidence type="ECO:0000256" key="3">
    <source>
        <dbReference type="ARBA" id="ARBA00023163"/>
    </source>
</evidence>
<dbReference type="SUPFAM" id="SSF46785">
    <property type="entry name" value="Winged helix' DNA-binding domain"/>
    <property type="match status" value="1"/>
</dbReference>
<keyword evidence="1" id="KW-0805">Transcription regulation</keyword>
<dbReference type="SMART" id="SM00346">
    <property type="entry name" value="HTH_ICLR"/>
    <property type="match status" value="1"/>
</dbReference>
<dbReference type="GO" id="GO:0003677">
    <property type="term" value="F:DNA binding"/>
    <property type="evidence" value="ECO:0007669"/>
    <property type="project" value="UniProtKB-KW"/>
</dbReference>
<dbReference type="EMBL" id="FRAP01000002">
    <property type="protein sequence ID" value="SHK10225.1"/>
    <property type="molecule type" value="Genomic_DNA"/>
</dbReference>
<dbReference type="AlphaFoldDB" id="A0A1M6PQK5"/>
<dbReference type="SUPFAM" id="SSF55781">
    <property type="entry name" value="GAF domain-like"/>
    <property type="match status" value="1"/>
</dbReference>
<dbReference type="GO" id="GO:0003700">
    <property type="term" value="F:DNA-binding transcription factor activity"/>
    <property type="evidence" value="ECO:0007669"/>
    <property type="project" value="TreeGrafter"/>
</dbReference>
<dbReference type="Gene3D" id="3.30.450.40">
    <property type="match status" value="1"/>
</dbReference>
<evidence type="ECO:0000313" key="6">
    <source>
        <dbReference type="EMBL" id="SHK10225.1"/>
    </source>
</evidence>
<dbReference type="Pfam" id="PF01614">
    <property type="entry name" value="IclR_C"/>
    <property type="match status" value="1"/>
</dbReference>
<dbReference type="STRING" id="1848.SAMN05443637_102404"/>
<dbReference type="PROSITE" id="PS51078">
    <property type="entry name" value="ICLR_ED"/>
    <property type="match status" value="1"/>
</dbReference>
<evidence type="ECO:0000259" key="5">
    <source>
        <dbReference type="PROSITE" id="PS51078"/>
    </source>
</evidence>
<dbReference type="PANTHER" id="PTHR30136">
    <property type="entry name" value="HELIX-TURN-HELIX TRANSCRIPTIONAL REGULATOR, ICLR FAMILY"/>
    <property type="match status" value="1"/>
</dbReference>
<feature type="domain" description="IclR-ED" evidence="5">
    <location>
        <begin position="80"/>
        <end position="257"/>
    </location>
</feature>
<dbReference type="InterPro" id="IPR036390">
    <property type="entry name" value="WH_DNA-bd_sf"/>
</dbReference>
<dbReference type="InterPro" id="IPR050707">
    <property type="entry name" value="HTH_MetabolicPath_Reg"/>
</dbReference>
<organism evidence="6 7">
    <name type="scientific">Pseudonocardia thermophila</name>
    <dbReference type="NCBI Taxonomy" id="1848"/>
    <lineage>
        <taxon>Bacteria</taxon>
        <taxon>Bacillati</taxon>
        <taxon>Actinomycetota</taxon>
        <taxon>Actinomycetes</taxon>
        <taxon>Pseudonocardiales</taxon>
        <taxon>Pseudonocardiaceae</taxon>
        <taxon>Pseudonocardia</taxon>
    </lineage>
</organism>
<keyword evidence="2" id="KW-0238">DNA-binding</keyword>
<evidence type="ECO:0000313" key="7">
    <source>
        <dbReference type="Proteomes" id="UP000184363"/>
    </source>
</evidence>
<dbReference type="InterPro" id="IPR005471">
    <property type="entry name" value="Tscrpt_reg_IclR_N"/>
</dbReference>
<dbReference type="InterPro" id="IPR036388">
    <property type="entry name" value="WH-like_DNA-bd_sf"/>
</dbReference>
<dbReference type="RefSeq" id="WP_073455506.1">
    <property type="nucleotide sequence ID" value="NZ_CALGVN010000036.1"/>
</dbReference>
<gene>
    <name evidence="6" type="ORF">SAMN05443637_102404</name>
</gene>
<dbReference type="OrthoDB" id="9807558at2"/>
<accession>A0A1M6PQK5</accession>
<proteinExistence type="predicted"/>
<dbReference type="GO" id="GO:0045892">
    <property type="term" value="P:negative regulation of DNA-templated transcription"/>
    <property type="evidence" value="ECO:0007669"/>
    <property type="project" value="TreeGrafter"/>
</dbReference>
<dbReference type="Gene3D" id="1.10.10.10">
    <property type="entry name" value="Winged helix-like DNA-binding domain superfamily/Winged helix DNA-binding domain"/>
    <property type="match status" value="1"/>
</dbReference>
<keyword evidence="3" id="KW-0804">Transcription</keyword>
<dbReference type="PANTHER" id="PTHR30136:SF24">
    <property type="entry name" value="HTH-TYPE TRANSCRIPTIONAL REPRESSOR ALLR"/>
    <property type="match status" value="1"/>
</dbReference>
<dbReference type="Proteomes" id="UP000184363">
    <property type="component" value="Unassembled WGS sequence"/>
</dbReference>
<evidence type="ECO:0000256" key="2">
    <source>
        <dbReference type="ARBA" id="ARBA00023125"/>
    </source>
</evidence>
<sequence>MSVQPDGERSAGLSRRSVVQSVSRAFGLLNLLRDAQAPMSVLELARAAGLDRTVVHRLLRSLLQEGMVVEERGLFRLGPSPILLANRYLDDLLVRRLALPYMVELQSGEIADKPWTATLSVAVGDVSAVIERIWTPTTPLDLVLSVGDTFPIHSTATGRSMLAYYPPERVVELLGPERAADLEPVLEAVRAAGGVGVSRGEAVPGVQAIAAAIVSRRQTPIASVSVSGVDLEDQIEIDSRLASTLRRAAAAIGQMIP</sequence>
<feature type="domain" description="HTH iclR-type" evidence="4">
    <location>
        <begin position="19"/>
        <end position="79"/>
    </location>
</feature>
<evidence type="ECO:0000256" key="1">
    <source>
        <dbReference type="ARBA" id="ARBA00023015"/>
    </source>
</evidence>
<dbReference type="PROSITE" id="PS51077">
    <property type="entry name" value="HTH_ICLR"/>
    <property type="match status" value="1"/>
</dbReference>
<name>A0A1M6PQK5_PSETH</name>
<dbReference type="InterPro" id="IPR014757">
    <property type="entry name" value="Tscrpt_reg_IclR_C"/>
</dbReference>
<reference evidence="6 7" key="1">
    <citation type="submission" date="2016-11" db="EMBL/GenBank/DDBJ databases">
        <authorList>
            <person name="Jaros S."/>
            <person name="Januszkiewicz K."/>
            <person name="Wedrychowicz H."/>
        </authorList>
    </citation>
    <scope>NUCLEOTIDE SEQUENCE [LARGE SCALE GENOMIC DNA]</scope>
    <source>
        <strain evidence="6 7">DSM 43832</strain>
    </source>
</reference>
<protein>
    <submittedName>
        <fullName evidence="6">Transcriptional regulator, IclR family</fullName>
    </submittedName>
</protein>
<evidence type="ECO:0000259" key="4">
    <source>
        <dbReference type="PROSITE" id="PS51077"/>
    </source>
</evidence>
<keyword evidence="7" id="KW-1185">Reference proteome</keyword>
<dbReference type="InterPro" id="IPR029016">
    <property type="entry name" value="GAF-like_dom_sf"/>
</dbReference>